<gene>
    <name evidence="2" type="ORF">LCGC14_1343490</name>
</gene>
<evidence type="ECO:0000256" key="1">
    <source>
        <dbReference type="SAM" id="MobiDB-lite"/>
    </source>
</evidence>
<reference evidence="2" key="1">
    <citation type="journal article" date="2015" name="Nature">
        <title>Complex archaea that bridge the gap between prokaryotes and eukaryotes.</title>
        <authorList>
            <person name="Spang A."/>
            <person name="Saw J.H."/>
            <person name="Jorgensen S.L."/>
            <person name="Zaremba-Niedzwiedzka K."/>
            <person name="Martijn J."/>
            <person name="Lind A.E."/>
            <person name="van Eijk R."/>
            <person name="Schleper C."/>
            <person name="Guy L."/>
            <person name="Ettema T.J."/>
        </authorList>
    </citation>
    <scope>NUCLEOTIDE SEQUENCE</scope>
</reference>
<name>A0A0F9KZC4_9ZZZZ</name>
<accession>A0A0F9KZC4</accession>
<organism evidence="2">
    <name type="scientific">marine sediment metagenome</name>
    <dbReference type="NCBI Taxonomy" id="412755"/>
    <lineage>
        <taxon>unclassified sequences</taxon>
        <taxon>metagenomes</taxon>
        <taxon>ecological metagenomes</taxon>
    </lineage>
</organism>
<protein>
    <submittedName>
        <fullName evidence="2">Uncharacterized protein</fullName>
    </submittedName>
</protein>
<proteinExistence type="predicted"/>
<sequence length="130" mass="14727">MRGGGTCLWPLQSKQRATVKALGIVQRNLGRRVTFGELAYLEHSEVWHEFLYRIVRGQSIALQWEYVNEGPLTPEELESFIADGLAQLVVGKERRDDEPEPARAPTTAQADRVAKAKEARRRHRGSEFGL</sequence>
<dbReference type="EMBL" id="LAZR01008237">
    <property type="protein sequence ID" value="KKM80076.1"/>
    <property type="molecule type" value="Genomic_DNA"/>
</dbReference>
<feature type="region of interest" description="Disordered" evidence="1">
    <location>
        <begin position="92"/>
        <end position="130"/>
    </location>
</feature>
<comment type="caution">
    <text evidence="2">The sequence shown here is derived from an EMBL/GenBank/DDBJ whole genome shotgun (WGS) entry which is preliminary data.</text>
</comment>
<feature type="compositionally biased region" description="Basic and acidic residues" evidence="1">
    <location>
        <begin position="92"/>
        <end position="101"/>
    </location>
</feature>
<evidence type="ECO:0000313" key="2">
    <source>
        <dbReference type="EMBL" id="KKM80076.1"/>
    </source>
</evidence>
<dbReference type="AlphaFoldDB" id="A0A0F9KZC4"/>